<comment type="similarity">
    <text evidence="1">Belongs to the UbiA prenyltransferase family.</text>
</comment>
<comment type="caution">
    <text evidence="4">The sequence shown here is derived from an EMBL/GenBank/DDBJ whole genome shotgun (WGS) entry which is preliminary data.</text>
</comment>
<dbReference type="Gene3D" id="1.10.357.140">
    <property type="entry name" value="UbiA prenyltransferase"/>
    <property type="match status" value="1"/>
</dbReference>
<gene>
    <name evidence="4" type="ORF">HJC23_007211</name>
</gene>
<proteinExistence type="inferred from homology"/>
<dbReference type="AlphaFoldDB" id="A0ABD3QS93"/>
<dbReference type="Proteomes" id="UP001516023">
    <property type="component" value="Unassembled WGS sequence"/>
</dbReference>
<dbReference type="PANTHER" id="PTHR43009:SF7">
    <property type="entry name" value="HOMOGENTISATE GERANYLGERANYLTRANSFERASE, CHLOROPLASTIC"/>
    <property type="match status" value="1"/>
</dbReference>
<protein>
    <submittedName>
        <fullName evidence="4">Uncharacterized protein</fullName>
    </submittedName>
</protein>
<reference evidence="4 5" key="1">
    <citation type="journal article" date="2020" name="G3 (Bethesda)">
        <title>Improved Reference Genome for Cyclotella cryptica CCMP332, a Model for Cell Wall Morphogenesis, Salinity Adaptation, and Lipid Production in Diatoms (Bacillariophyta).</title>
        <authorList>
            <person name="Roberts W.R."/>
            <person name="Downey K.M."/>
            <person name="Ruck E.C."/>
            <person name="Traller J.C."/>
            <person name="Alverson A.J."/>
        </authorList>
    </citation>
    <scope>NUCLEOTIDE SEQUENCE [LARGE SCALE GENOMIC DNA]</scope>
    <source>
        <strain evidence="4 5">CCMP332</strain>
    </source>
</reference>
<dbReference type="GO" id="GO:0016740">
    <property type="term" value="F:transferase activity"/>
    <property type="evidence" value="ECO:0007669"/>
    <property type="project" value="UniProtKB-KW"/>
</dbReference>
<evidence type="ECO:0000313" key="4">
    <source>
        <dbReference type="EMBL" id="KAL3802386.1"/>
    </source>
</evidence>
<feature type="region of interest" description="Disordered" evidence="3">
    <location>
        <begin position="1"/>
        <end position="29"/>
    </location>
</feature>
<evidence type="ECO:0000313" key="5">
    <source>
        <dbReference type="Proteomes" id="UP001516023"/>
    </source>
</evidence>
<dbReference type="PANTHER" id="PTHR43009">
    <property type="entry name" value="HOMOGENTISATE SOLANESYLTRANSFERASE, CHLOROPLASTIC"/>
    <property type="match status" value="1"/>
</dbReference>
<evidence type="ECO:0000256" key="1">
    <source>
        <dbReference type="ARBA" id="ARBA00005985"/>
    </source>
</evidence>
<feature type="compositionally biased region" description="Polar residues" evidence="3">
    <location>
        <begin position="12"/>
        <end position="22"/>
    </location>
</feature>
<sequence>MLERERQGSDRVYSSNKSTTSLPAVEGDFDPDAINGSLNEVQSGSIRAKLRPQQIYPPSHHLWNDLASNAGTIRALVDAPDAIEKAQWGVIFPRTVIAECFHCGIVGINQIFDRDIDVLNRPFLPVASGEMSGRVAWAIHEKYSKQREAKFLLLASRFTTLTPSSIDDEATIYLSHRRFMPKIAKRATVCLLLNFSMHSSLASYPKRYWLEPEKLLSIKKYYQPICDLFYLEYVQYTLIEEMCIVDVLVAIKLTLWWC</sequence>
<dbReference type="EMBL" id="JABMIG020000020">
    <property type="protein sequence ID" value="KAL3802386.1"/>
    <property type="molecule type" value="Genomic_DNA"/>
</dbReference>
<organism evidence="4 5">
    <name type="scientific">Cyclotella cryptica</name>
    <dbReference type="NCBI Taxonomy" id="29204"/>
    <lineage>
        <taxon>Eukaryota</taxon>
        <taxon>Sar</taxon>
        <taxon>Stramenopiles</taxon>
        <taxon>Ochrophyta</taxon>
        <taxon>Bacillariophyta</taxon>
        <taxon>Coscinodiscophyceae</taxon>
        <taxon>Thalassiosirophycidae</taxon>
        <taxon>Stephanodiscales</taxon>
        <taxon>Stephanodiscaceae</taxon>
        <taxon>Cyclotella</taxon>
    </lineage>
</organism>
<keyword evidence="2" id="KW-0808">Transferase</keyword>
<name>A0ABD3QS93_9STRA</name>
<evidence type="ECO:0000256" key="2">
    <source>
        <dbReference type="ARBA" id="ARBA00022679"/>
    </source>
</evidence>
<dbReference type="InterPro" id="IPR044878">
    <property type="entry name" value="UbiA_sf"/>
</dbReference>
<evidence type="ECO:0000256" key="3">
    <source>
        <dbReference type="SAM" id="MobiDB-lite"/>
    </source>
</evidence>
<accession>A0ABD3QS93</accession>
<keyword evidence="5" id="KW-1185">Reference proteome</keyword>